<dbReference type="Proteomes" id="UP001189429">
    <property type="component" value="Unassembled WGS sequence"/>
</dbReference>
<gene>
    <name evidence="1" type="ORF">PCOR1329_LOCUS33623</name>
</gene>
<evidence type="ECO:0000313" key="2">
    <source>
        <dbReference type="Proteomes" id="UP001189429"/>
    </source>
</evidence>
<comment type="caution">
    <text evidence="1">The sequence shown here is derived from an EMBL/GenBank/DDBJ whole genome shotgun (WGS) entry which is preliminary data.</text>
</comment>
<organism evidence="1 2">
    <name type="scientific">Prorocentrum cordatum</name>
    <dbReference type="NCBI Taxonomy" id="2364126"/>
    <lineage>
        <taxon>Eukaryota</taxon>
        <taxon>Sar</taxon>
        <taxon>Alveolata</taxon>
        <taxon>Dinophyceae</taxon>
        <taxon>Prorocentrales</taxon>
        <taxon>Prorocentraceae</taxon>
        <taxon>Prorocentrum</taxon>
    </lineage>
</organism>
<reference evidence="1" key="1">
    <citation type="submission" date="2023-10" db="EMBL/GenBank/DDBJ databases">
        <authorList>
            <person name="Chen Y."/>
            <person name="Shah S."/>
            <person name="Dougan E. K."/>
            <person name="Thang M."/>
            <person name="Chan C."/>
        </authorList>
    </citation>
    <scope>NUCLEOTIDE SEQUENCE [LARGE SCALE GENOMIC DNA]</scope>
</reference>
<sequence>MRRNLRDETLQSSAEADGPSAALRVLDVPEDEDLLNVGMWEDKATKQWCKFDVPGPGDFGVWLSRKRVPDVEGERRFHPAGAPKVFWTCHGSRNPEESAQWIDKIVSRVEAGDQTCRRRWPSRASSTRTDGVELRREHPEVTCLI</sequence>
<dbReference type="EMBL" id="CAUYUJ010014152">
    <property type="protein sequence ID" value="CAK0837424.1"/>
    <property type="molecule type" value="Genomic_DNA"/>
</dbReference>
<keyword evidence="2" id="KW-1185">Reference proteome</keyword>
<name>A0ABN9SY89_9DINO</name>
<evidence type="ECO:0000313" key="1">
    <source>
        <dbReference type="EMBL" id="CAK0837424.1"/>
    </source>
</evidence>
<protein>
    <submittedName>
        <fullName evidence="1">Uncharacterized protein</fullName>
    </submittedName>
</protein>
<accession>A0ABN9SY89</accession>
<proteinExistence type="predicted"/>